<dbReference type="Gene3D" id="1.10.860.10">
    <property type="entry name" value="DNAb Helicase, Chain A"/>
    <property type="match status" value="1"/>
</dbReference>
<dbReference type="AlphaFoldDB" id="A0A1G5BNR2"/>
<dbReference type="OrthoDB" id="9803773at2"/>
<evidence type="ECO:0000256" key="12">
    <source>
        <dbReference type="HAMAP-Rule" id="MF_00974"/>
    </source>
</evidence>
<dbReference type="GO" id="GO:0006269">
    <property type="term" value="P:DNA replication, synthesis of primer"/>
    <property type="evidence" value="ECO:0007669"/>
    <property type="project" value="UniProtKB-UniRule"/>
</dbReference>
<evidence type="ECO:0000313" key="17">
    <source>
        <dbReference type="EMBL" id="SCX91885.1"/>
    </source>
</evidence>
<comment type="similarity">
    <text evidence="12 13">Belongs to the DnaG primase family.</text>
</comment>
<comment type="cofactor">
    <cofactor evidence="12 13 14">
        <name>Zn(2+)</name>
        <dbReference type="ChEBI" id="CHEBI:29105"/>
    </cofactor>
    <text evidence="12 13 14">Binds 1 zinc ion per monomer.</text>
</comment>
<dbReference type="RefSeq" id="WP_091539548.1">
    <property type="nucleotide sequence ID" value="NZ_FMUS01000002.1"/>
</dbReference>
<dbReference type="FunFam" id="3.90.980.10:FF:000001">
    <property type="entry name" value="DNA primase"/>
    <property type="match status" value="1"/>
</dbReference>
<dbReference type="FunFam" id="3.90.580.10:FF:000001">
    <property type="entry name" value="DNA primase"/>
    <property type="match status" value="1"/>
</dbReference>
<keyword evidence="4 12" id="KW-0548">Nucleotidyltransferase</keyword>
<dbReference type="Pfam" id="PF10410">
    <property type="entry name" value="DnaB_bind"/>
    <property type="match status" value="1"/>
</dbReference>
<dbReference type="EC" id="2.7.7.101" evidence="12"/>
<dbReference type="InterPro" id="IPR006171">
    <property type="entry name" value="TOPRIM_dom"/>
</dbReference>
<keyword evidence="9" id="KW-0460">Magnesium</keyword>
<dbReference type="FunFam" id="3.40.1360.10:FF:000002">
    <property type="entry name" value="DNA primase"/>
    <property type="match status" value="1"/>
</dbReference>
<keyword evidence="7 12" id="KW-0863">Zinc-finger</keyword>
<organism evidence="17 18">
    <name type="scientific">Alkaliphilus peptidifermentans DSM 18978</name>
    <dbReference type="NCBI Taxonomy" id="1120976"/>
    <lineage>
        <taxon>Bacteria</taxon>
        <taxon>Bacillati</taxon>
        <taxon>Bacillota</taxon>
        <taxon>Clostridia</taxon>
        <taxon>Peptostreptococcales</taxon>
        <taxon>Natronincolaceae</taxon>
        <taxon>Alkaliphilus</taxon>
    </lineage>
</organism>
<dbReference type="Gene3D" id="3.40.1360.10">
    <property type="match status" value="1"/>
</dbReference>
<dbReference type="STRING" id="1120976.SAMN03080606_00479"/>
<evidence type="ECO:0000256" key="13">
    <source>
        <dbReference type="PIRNR" id="PIRNR002811"/>
    </source>
</evidence>
<dbReference type="InterPro" id="IPR037068">
    <property type="entry name" value="DNA_primase_core_N_sf"/>
</dbReference>
<dbReference type="SMART" id="SM00400">
    <property type="entry name" value="ZnF_CHCC"/>
    <property type="match status" value="1"/>
</dbReference>
<dbReference type="HAMAP" id="MF_00974">
    <property type="entry name" value="DNA_primase_DnaG"/>
    <property type="match status" value="1"/>
</dbReference>
<dbReference type="Proteomes" id="UP000198636">
    <property type="component" value="Unassembled WGS sequence"/>
</dbReference>
<dbReference type="InterPro" id="IPR019475">
    <property type="entry name" value="DNA_primase_DnaB-bd"/>
</dbReference>
<dbReference type="GO" id="GO:0003677">
    <property type="term" value="F:DNA binding"/>
    <property type="evidence" value="ECO:0007669"/>
    <property type="project" value="UniProtKB-KW"/>
</dbReference>
<dbReference type="SMART" id="SM00493">
    <property type="entry name" value="TOPRIM"/>
    <property type="match status" value="1"/>
</dbReference>
<keyword evidence="15" id="KW-0175">Coiled coil</keyword>
<dbReference type="PIRSF" id="PIRSF002811">
    <property type="entry name" value="DnaG"/>
    <property type="match status" value="1"/>
</dbReference>
<proteinExistence type="inferred from homology"/>
<dbReference type="Pfam" id="PF13155">
    <property type="entry name" value="Toprim_2"/>
    <property type="match status" value="1"/>
</dbReference>
<name>A0A1G5BNR2_9FIRM</name>
<keyword evidence="6 12" id="KW-0479">Metal-binding</keyword>
<dbReference type="PANTHER" id="PTHR30313">
    <property type="entry name" value="DNA PRIMASE"/>
    <property type="match status" value="1"/>
</dbReference>
<keyword evidence="1 12" id="KW-0240">DNA-directed RNA polymerase</keyword>
<dbReference type="GO" id="GO:0008270">
    <property type="term" value="F:zinc ion binding"/>
    <property type="evidence" value="ECO:0007669"/>
    <property type="project" value="UniProtKB-UniRule"/>
</dbReference>
<dbReference type="PROSITE" id="PS50880">
    <property type="entry name" value="TOPRIM"/>
    <property type="match status" value="1"/>
</dbReference>
<feature type="domain" description="Toprim" evidence="16">
    <location>
        <begin position="258"/>
        <end position="339"/>
    </location>
</feature>
<keyword evidence="11 12" id="KW-0804">Transcription</keyword>
<evidence type="ECO:0000256" key="14">
    <source>
        <dbReference type="PIRSR" id="PIRSR002811-1"/>
    </source>
</evidence>
<dbReference type="GO" id="GO:0003899">
    <property type="term" value="F:DNA-directed RNA polymerase activity"/>
    <property type="evidence" value="ECO:0007669"/>
    <property type="project" value="UniProtKB-UniRule"/>
</dbReference>
<evidence type="ECO:0000256" key="6">
    <source>
        <dbReference type="ARBA" id="ARBA00022723"/>
    </source>
</evidence>
<evidence type="ECO:0000256" key="10">
    <source>
        <dbReference type="ARBA" id="ARBA00023125"/>
    </source>
</evidence>
<comment type="catalytic activity">
    <reaction evidence="12">
        <text>ssDNA + n NTP = ssDNA/pppN(pN)n-1 hybrid + (n-1) diphosphate.</text>
        <dbReference type="EC" id="2.7.7.101"/>
    </reaction>
</comment>
<comment type="domain">
    <text evidence="12">Contains an N-terminal zinc-binding domain, a central core domain that contains the primase activity, and a C-terminal DnaB-binding domain.</text>
</comment>
<evidence type="ECO:0000256" key="3">
    <source>
        <dbReference type="ARBA" id="ARBA00022679"/>
    </source>
</evidence>
<evidence type="ECO:0000256" key="7">
    <source>
        <dbReference type="ARBA" id="ARBA00022771"/>
    </source>
</evidence>
<dbReference type="CDD" id="cd03364">
    <property type="entry name" value="TOPRIM_DnaG_primases"/>
    <property type="match status" value="1"/>
</dbReference>
<dbReference type="GO" id="GO:1990077">
    <property type="term" value="C:primosome complex"/>
    <property type="evidence" value="ECO:0007669"/>
    <property type="project" value="UniProtKB-KW"/>
</dbReference>
<feature type="zinc finger region" description="CHC2-type" evidence="12 14">
    <location>
        <begin position="40"/>
        <end position="64"/>
    </location>
</feature>
<evidence type="ECO:0000313" key="18">
    <source>
        <dbReference type="Proteomes" id="UP000198636"/>
    </source>
</evidence>
<dbReference type="InterPro" id="IPR036977">
    <property type="entry name" value="DNA_primase_Znf_CHC2"/>
</dbReference>
<dbReference type="Pfam" id="PF01807">
    <property type="entry name" value="Zn_ribbon_DnaG"/>
    <property type="match status" value="1"/>
</dbReference>
<dbReference type="GO" id="GO:0005737">
    <property type="term" value="C:cytoplasm"/>
    <property type="evidence" value="ECO:0007669"/>
    <property type="project" value="TreeGrafter"/>
</dbReference>
<keyword evidence="18" id="KW-1185">Reference proteome</keyword>
<evidence type="ECO:0000256" key="5">
    <source>
        <dbReference type="ARBA" id="ARBA00022705"/>
    </source>
</evidence>
<evidence type="ECO:0000256" key="2">
    <source>
        <dbReference type="ARBA" id="ARBA00022515"/>
    </source>
</evidence>
<keyword evidence="2 12" id="KW-0639">Primosome</keyword>
<protein>
    <recommendedName>
        <fullName evidence="12 13">DNA primase</fullName>
        <ecNumber evidence="12">2.7.7.101</ecNumber>
    </recommendedName>
</protein>
<evidence type="ECO:0000256" key="9">
    <source>
        <dbReference type="ARBA" id="ARBA00022842"/>
    </source>
</evidence>
<gene>
    <name evidence="12" type="primary">dnaG</name>
    <name evidence="17" type="ORF">SAMN03080606_00479</name>
</gene>
<dbReference type="GO" id="GO:0000428">
    <property type="term" value="C:DNA-directed RNA polymerase complex"/>
    <property type="evidence" value="ECO:0007669"/>
    <property type="project" value="UniProtKB-KW"/>
</dbReference>
<reference evidence="17 18" key="1">
    <citation type="submission" date="2016-10" db="EMBL/GenBank/DDBJ databases">
        <authorList>
            <person name="de Groot N.N."/>
        </authorList>
    </citation>
    <scope>NUCLEOTIDE SEQUENCE [LARGE SCALE GENOMIC DNA]</scope>
    <source>
        <strain evidence="17 18">DSM 18978</strain>
    </source>
</reference>
<dbReference type="Gene3D" id="3.90.980.10">
    <property type="entry name" value="DNA primase, catalytic core, N-terminal domain"/>
    <property type="match status" value="1"/>
</dbReference>
<dbReference type="PANTHER" id="PTHR30313:SF2">
    <property type="entry name" value="DNA PRIMASE"/>
    <property type="match status" value="1"/>
</dbReference>
<dbReference type="InterPro" id="IPR006295">
    <property type="entry name" value="DNA_primase_DnaG"/>
</dbReference>
<keyword evidence="5 12" id="KW-0235">DNA replication</keyword>
<keyword evidence="3 12" id="KW-0808">Transferase</keyword>
<accession>A0A1G5BNR2</accession>
<dbReference type="InterPro" id="IPR016136">
    <property type="entry name" value="DNA_helicase_N/primase_C"/>
</dbReference>
<dbReference type="InterPro" id="IPR050219">
    <property type="entry name" value="DnaG_primase"/>
</dbReference>
<comment type="function">
    <text evidence="12 13">RNA polymerase that catalyzes the synthesis of short RNA molecules used as primers for DNA polymerase during DNA replication.</text>
</comment>
<dbReference type="Gene3D" id="3.90.580.10">
    <property type="entry name" value="Zinc finger, CHC2-type domain"/>
    <property type="match status" value="1"/>
</dbReference>
<dbReference type="NCBIfam" id="TIGR01391">
    <property type="entry name" value="dnaG"/>
    <property type="match status" value="1"/>
</dbReference>
<dbReference type="InterPro" id="IPR002694">
    <property type="entry name" value="Znf_CHC2"/>
</dbReference>
<keyword evidence="10 12" id="KW-0238">DNA-binding</keyword>
<sequence length="606" mass="69617">MGNFFPDEIIEEVKDRNDIVDVISGYISVKTTGGSHKALCPFHREKTPSFVINAEKQIYKCFGCGVGGDVIHFVMKIENLDFIDSIKVLAQRANIHIEENNISNEEKRELQKKVELYEINKEAGRFFYLNLIKSGKLALEYLEKRGLTSQIIKSFGLGYSLNNWEDLLNHLLKLGYDEKTINISGLIIARKDKSGYYDRFRNRIMYPIFDTRGNVIGFGGRVLDNSLPKYLNSPETPIFNKSNTLYGLNIARKNITDGKIIIVEGYMDVIALHQHGFKNCVASLGTSLTKGHALLLKKYCQEVIVCFDGDEAGTNATIRSLDVLEEAGLIPKVLVLPNNLDPDDFINQDGKFQFKEQLQSAIGLIDYKLLLAKKKHDLNSSEGRIGFVKELASVMKDIKSPVEREVYIQKIEKETGVSKETIQLEIYGNRSPKPFEKNQKYTSKNKRDNKYIDAINPVEQKGHIIAEKQLIKAMIINKELVPLFASKVNLEEFSIAEYQMIFEYLLSNNDKIYSIESLLNEHPQLQEIIKDILKTDIEHINIEKALEKYIINLRRYKLLYQIRILQQQQNDLLKEKKLNKEEVEKELLKIGVEIMRLNTEIQKLQL</sequence>
<dbReference type="SUPFAM" id="SSF57783">
    <property type="entry name" value="Zinc beta-ribbon"/>
    <property type="match status" value="1"/>
</dbReference>
<evidence type="ECO:0000256" key="1">
    <source>
        <dbReference type="ARBA" id="ARBA00022478"/>
    </source>
</evidence>
<evidence type="ECO:0000256" key="11">
    <source>
        <dbReference type="ARBA" id="ARBA00023163"/>
    </source>
</evidence>
<evidence type="ECO:0000256" key="8">
    <source>
        <dbReference type="ARBA" id="ARBA00022833"/>
    </source>
</evidence>
<evidence type="ECO:0000256" key="4">
    <source>
        <dbReference type="ARBA" id="ARBA00022695"/>
    </source>
</evidence>
<evidence type="ECO:0000259" key="16">
    <source>
        <dbReference type="PROSITE" id="PS50880"/>
    </source>
</evidence>
<dbReference type="EMBL" id="FMUS01000002">
    <property type="protein sequence ID" value="SCX91885.1"/>
    <property type="molecule type" value="Genomic_DNA"/>
</dbReference>
<dbReference type="InterPro" id="IPR034151">
    <property type="entry name" value="TOPRIM_DnaG_bac"/>
</dbReference>
<keyword evidence="8 12" id="KW-0862">Zinc</keyword>
<evidence type="ECO:0000256" key="15">
    <source>
        <dbReference type="SAM" id="Coils"/>
    </source>
</evidence>
<feature type="coiled-coil region" evidence="15">
    <location>
        <begin position="562"/>
        <end position="600"/>
    </location>
</feature>
<dbReference type="Pfam" id="PF08275">
    <property type="entry name" value="DNAG_N"/>
    <property type="match status" value="1"/>
</dbReference>
<dbReference type="SUPFAM" id="SSF56731">
    <property type="entry name" value="DNA primase core"/>
    <property type="match status" value="1"/>
</dbReference>
<dbReference type="InterPro" id="IPR030846">
    <property type="entry name" value="DnaG_bac"/>
</dbReference>
<comment type="subunit">
    <text evidence="12">Monomer. Interacts with DnaB.</text>
</comment>
<dbReference type="InterPro" id="IPR013264">
    <property type="entry name" value="DNAG_N"/>
</dbReference>